<protein>
    <recommendedName>
        <fullName evidence="4">DUF937 domain-containing protein</fullName>
    </recommendedName>
</protein>
<dbReference type="InterPro" id="IPR009282">
    <property type="entry name" value="DUF937"/>
</dbReference>
<comment type="caution">
    <text evidence="2">The sequence shown here is derived from an EMBL/GenBank/DDBJ whole genome shotgun (WGS) entry which is preliminary data.</text>
</comment>
<dbReference type="AlphaFoldDB" id="A0A7W9YZ45"/>
<feature type="region of interest" description="Disordered" evidence="1">
    <location>
        <begin position="225"/>
        <end position="246"/>
    </location>
</feature>
<dbReference type="EMBL" id="JACHEJ010000008">
    <property type="protein sequence ID" value="MBB6181073.1"/>
    <property type="molecule type" value="Genomic_DNA"/>
</dbReference>
<accession>A0A7W9YZ45</accession>
<dbReference type="RefSeq" id="WP_077548201.1">
    <property type="nucleotide sequence ID" value="NZ_JACHEJ010000008.1"/>
</dbReference>
<dbReference type="Pfam" id="PF06078">
    <property type="entry name" value="DUF937"/>
    <property type="match status" value="1"/>
</dbReference>
<evidence type="ECO:0000256" key="1">
    <source>
        <dbReference type="SAM" id="MobiDB-lite"/>
    </source>
</evidence>
<keyword evidence="3" id="KW-1185">Reference proteome</keyword>
<reference evidence="2 3" key="1">
    <citation type="submission" date="2020-08" db="EMBL/GenBank/DDBJ databases">
        <title>Genomic Encyclopedia of Type Strains, Phase IV (KMG-IV): sequencing the most valuable type-strain genomes for metagenomic binning, comparative biology and taxonomic classification.</title>
        <authorList>
            <person name="Goeker M."/>
        </authorList>
    </citation>
    <scope>NUCLEOTIDE SEQUENCE [LARGE SCALE GENOMIC DNA]</scope>
    <source>
        <strain evidence="2 3">DSM 102134</strain>
    </source>
</reference>
<name>A0A7W9YZ45_9HYPH</name>
<proteinExistence type="predicted"/>
<evidence type="ECO:0000313" key="2">
    <source>
        <dbReference type="EMBL" id="MBB6181073.1"/>
    </source>
</evidence>
<gene>
    <name evidence="2" type="ORF">HNQ75_003058</name>
</gene>
<sequence length="295" mass="31570">MLPLFDMMLKAQNGTAMEAMARQFNLAQEQVAQAMAALTPAFSSGFRRTATNPYDFGALMNTMMSGSYAKYFEDLNKAFTPQGMADGNAVLDKLFGSPEVARAVSAQAAQLTGLGQDMLRNMMPVMADMMMGGMFKQATGQMQQGSDFFASTPMGQMTKQWLETVGLQPRQSPQAAPADIFDNPFLQSVRSAWGLDKPAASKPQAAAANPFADNPFMQAFQDMMTGRPATSSGGQPTEDARAKAGSNPYADALASMFDSGLEVQRAYQKSVESIFDTYLKPKATGEAAPGGQGSE</sequence>
<evidence type="ECO:0000313" key="3">
    <source>
        <dbReference type="Proteomes" id="UP000535501"/>
    </source>
</evidence>
<dbReference type="Proteomes" id="UP000535501">
    <property type="component" value="Unassembled WGS sequence"/>
</dbReference>
<organism evidence="2 3">
    <name type="scientific">Pseudorhizobium flavum</name>
    <dbReference type="NCBI Taxonomy" id="1335061"/>
    <lineage>
        <taxon>Bacteria</taxon>
        <taxon>Pseudomonadati</taxon>
        <taxon>Pseudomonadota</taxon>
        <taxon>Alphaproteobacteria</taxon>
        <taxon>Hyphomicrobiales</taxon>
        <taxon>Rhizobiaceae</taxon>
        <taxon>Rhizobium/Agrobacterium group</taxon>
        <taxon>Pseudorhizobium</taxon>
    </lineage>
</organism>
<evidence type="ECO:0008006" key="4">
    <source>
        <dbReference type="Google" id="ProtNLM"/>
    </source>
</evidence>